<dbReference type="Proteomes" id="UP000822688">
    <property type="component" value="Chromosome 10"/>
</dbReference>
<dbReference type="OrthoDB" id="2018427at2759"/>
<feature type="compositionally biased region" description="Polar residues" evidence="2">
    <location>
        <begin position="236"/>
        <end position="245"/>
    </location>
</feature>
<dbReference type="EMBL" id="CM026431">
    <property type="protein sequence ID" value="KAG0560540.1"/>
    <property type="molecule type" value="Genomic_DNA"/>
</dbReference>
<reference evidence="4" key="1">
    <citation type="submission" date="2020-06" db="EMBL/GenBank/DDBJ databases">
        <title>WGS assembly of Ceratodon purpureus strain R40.</title>
        <authorList>
            <person name="Carey S.B."/>
            <person name="Jenkins J."/>
            <person name="Shu S."/>
            <person name="Lovell J.T."/>
            <person name="Sreedasyam A."/>
            <person name="Maumus F."/>
            <person name="Tiley G.P."/>
            <person name="Fernandez-Pozo N."/>
            <person name="Barry K."/>
            <person name="Chen C."/>
            <person name="Wang M."/>
            <person name="Lipzen A."/>
            <person name="Daum C."/>
            <person name="Saski C.A."/>
            <person name="Payton A.C."/>
            <person name="Mcbreen J.C."/>
            <person name="Conrad R.E."/>
            <person name="Kollar L.M."/>
            <person name="Olsson S."/>
            <person name="Huttunen S."/>
            <person name="Landis J.B."/>
            <person name="Wickett N.J."/>
            <person name="Johnson M.G."/>
            <person name="Rensing S.A."/>
            <person name="Grimwood J."/>
            <person name="Schmutz J."/>
            <person name="Mcdaniel S.F."/>
        </authorList>
    </citation>
    <scope>NUCLEOTIDE SEQUENCE</scope>
    <source>
        <strain evidence="4">R40</strain>
    </source>
</reference>
<feature type="compositionally biased region" description="Basic and acidic residues" evidence="2">
    <location>
        <begin position="264"/>
        <end position="278"/>
    </location>
</feature>
<name>A0A8T0GNE2_CERPU</name>
<evidence type="ECO:0000256" key="2">
    <source>
        <dbReference type="SAM" id="MobiDB-lite"/>
    </source>
</evidence>
<dbReference type="InterPro" id="IPR019448">
    <property type="entry name" value="NT-C2"/>
</dbReference>
<accession>A0A8T0GNE2</accession>
<feature type="coiled-coil region" evidence="1">
    <location>
        <begin position="594"/>
        <end position="621"/>
    </location>
</feature>
<dbReference type="PANTHER" id="PTHR47270">
    <property type="entry name" value="PROTEIN MLP1-LIKE"/>
    <property type="match status" value="1"/>
</dbReference>
<evidence type="ECO:0000256" key="1">
    <source>
        <dbReference type="SAM" id="Coils"/>
    </source>
</evidence>
<feature type="compositionally biased region" description="Basic and acidic residues" evidence="2">
    <location>
        <begin position="143"/>
        <end position="155"/>
    </location>
</feature>
<feature type="coiled-coil region" evidence="1">
    <location>
        <begin position="486"/>
        <end position="560"/>
    </location>
</feature>
<keyword evidence="5" id="KW-1185">Reference proteome</keyword>
<protein>
    <recommendedName>
        <fullName evidence="3">C2 NT-type domain-containing protein</fullName>
    </recommendedName>
</protein>
<feature type="region of interest" description="Disordered" evidence="2">
    <location>
        <begin position="683"/>
        <end position="706"/>
    </location>
</feature>
<feature type="compositionally biased region" description="Polar residues" evidence="2">
    <location>
        <begin position="1131"/>
        <end position="1142"/>
    </location>
</feature>
<feature type="coiled-coil region" evidence="1">
    <location>
        <begin position="351"/>
        <end position="440"/>
    </location>
</feature>
<feature type="compositionally biased region" description="Basic and acidic residues" evidence="2">
    <location>
        <begin position="318"/>
        <end position="331"/>
    </location>
</feature>
<dbReference type="PANTHER" id="PTHR47270:SF3">
    <property type="entry name" value="HYPOTETICAL PROTEIN"/>
    <property type="match status" value="1"/>
</dbReference>
<comment type="caution">
    <text evidence="4">The sequence shown here is derived from an EMBL/GenBank/DDBJ whole genome shotgun (WGS) entry which is preliminary data.</text>
</comment>
<feature type="compositionally biased region" description="Polar residues" evidence="2">
    <location>
        <begin position="292"/>
        <end position="314"/>
    </location>
</feature>
<sequence length="1363" mass="153403">MFKSLKKKPEKVKEKLDFKLGFHATRVPLQGWDKLVISVIPYETGRPVAKTPRAVVKNGECHWPDSIIETTRMVYDTRTNLYEEKKYRFMVSSGSSRSGVLGEVTVNLGDFAGSKNPQQKGLALRNCNTGTLLHVTVTCLTPKSHDSVKDSDRAIKPGNDADEEEDVASDDDDNDKLNRASSNGHLDSPRKPSGIDSPPLSPSSPGARKLQQRNVSTSSLRYSSSSFDSLEVPSTPGATSFTDSMQGYPGENLSSSSSFASLPEKPDRFRETVGHDSKPSSPLPNYGHKRTLSSSAASGGNQQVRQTERSQPTNWAGHAEHSHGDSRDASGTIEDLRMEVTTSKRQSLKLSDEVEDLNRKLEKNIQVTKEKDMVVSALTAERDGLKQEVEKLMSAKQTARNADNGADESRWAVEDAQRVILELKEEITSEKNTISTLSEQLQKTQQHNMKLVSEIDELLDSGKSNDATRPSEDLLAQVERDWTKKLSVKDEEIKDLQAKIMHLEERSSQMQTSAALPAGDTSDALVSGLQNMVKQLQQDVEELEADTIRLTEENNELHAKLESSSSELNEKSKLIADLKASGPTAQPRAPDNLLKQLQQDVEELEAETIRLTDENSELKAKLESSNFELTEKNESIAKLKASGSSSQPRAPDNLLKQLQQDVEELEAETIRLTDENSELRAKLESSSLDISENSRSISDLKASESPEEGRAQLLAKVVSLEGELSRLKEETAQISAEKEEAGKSVQRLLAENQELQKSIERLEGSHPENFGRVKDQGLANNKLFQQLAETVTGLEEELQESQEESRLSRLHIEELEREILTLTSSGNNHSSTEVESLKKLLESEKLDKENIQRSAEEKTRVNQEHLDHALEESESLKEELENLLIEMRSAEVRAAELERAKTILEGKLAALEEEKMRISDRVSGLELQLKYMTEERDLRQQEAGVVEEEKSYLLSERERLQNALDSTTEKHQDLVRHLTEELDEAIKECEVFKNSQHHLEQEVMRLQGELEEAHHDLREHTKIFENSRAALEESFHSISRDHANAVAVSKTLEAQVAQLQSDLEDMEMRSATEFRTLSMLKESEQHRAEKAEQALQQSALLQKENSALTNRVAELELLLEDERASYAADTNGKTTSNGIRKSNNGHDAYEGSRLKTLEMEKMKQEFMEKEASLLHEIERLELANEQLIQGAPDSDLQQLQVELTRLQNQNAALNRLVKELESQLNTQDMLQSEVERLQEVNEKLDNRLQKYKAAAAGSNMVEKVVHLETELAEAMEANNMYKLQLRSAFAEQQNVHAVALQNFGDVDTVVNDLVELRKRVKQLEGELRDMRDRYSAMSLRFAEVEGEREELVMTIRTLRNTRR</sequence>
<organism evidence="4 5">
    <name type="scientific">Ceratodon purpureus</name>
    <name type="common">Fire moss</name>
    <name type="synonym">Dicranum purpureum</name>
    <dbReference type="NCBI Taxonomy" id="3225"/>
    <lineage>
        <taxon>Eukaryota</taxon>
        <taxon>Viridiplantae</taxon>
        <taxon>Streptophyta</taxon>
        <taxon>Embryophyta</taxon>
        <taxon>Bryophyta</taxon>
        <taxon>Bryophytina</taxon>
        <taxon>Bryopsida</taxon>
        <taxon>Dicranidae</taxon>
        <taxon>Pseudoditrichales</taxon>
        <taxon>Ditrichaceae</taxon>
        <taxon>Ceratodon</taxon>
    </lineage>
</organism>
<dbReference type="Pfam" id="PF10358">
    <property type="entry name" value="NT-C2"/>
    <property type="match status" value="1"/>
</dbReference>
<feature type="coiled-coil region" evidence="1">
    <location>
        <begin position="655"/>
        <end position="682"/>
    </location>
</feature>
<feature type="coiled-coil region" evidence="1">
    <location>
        <begin position="1163"/>
        <end position="1340"/>
    </location>
</feature>
<feature type="compositionally biased region" description="Polar residues" evidence="2">
    <location>
        <begin position="684"/>
        <end position="697"/>
    </location>
</feature>
<feature type="coiled-coil region" evidence="1">
    <location>
        <begin position="1049"/>
        <end position="1125"/>
    </location>
</feature>
<feature type="compositionally biased region" description="Low complexity" evidence="2">
    <location>
        <begin position="216"/>
        <end position="229"/>
    </location>
</feature>
<evidence type="ECO:0000259" key="3">
    <source>
        <dbReference type="PROSITE" id="PS51840"/>
    </source>
</evidence>
<feature type="region of interest" description="Disordered" evidence="2">
    <location>
        <begin position="143"/>
        <end position="331"/>
    </location>
</feature>
<keyword evidence="1" id="KW-0175">Coiled coil</keyword>
<gene>
    <name evidence="4" type="ORF">KC19_10G188600</name>
</gene>
<feature type="compositionally biased region" description="Acidic residues" evidence="2">
    <location>
        <begin position="160"/>
        <end position="174"/>
    </location>
</feature>
<evidence type="ECO:0000313" key="5">
    <source>
        <dbReference type="Proteomes" id="UP000822688"/>
    </source>
</evidence>
<feature type="coiled-coil region" evidence="1">
    <location>
        <begin position="957"/>
        <end position="1016"/>
    </location>
</feature>
<feature type="region of interest" description="Disordered" evidence="2">
    <location>
        <begin position="851"/>
        <end position="873"/>
    </location>
</feature>
<proteinExistence type="predicted"/>
<feature type="domain" description="C2 NT-type" evidence="3">
    <location>
        <begin position="6"/>
        <end position="141"/>
    </location>
</feature>
<feature type="region of interest" description="Disordered" evidence="2">
    <location>
        <begin position="1128"/>
        <end position="1147"/>
    </location>
</feature>
<evidence type="ECO:0000313" key="4">
    <source>
        <dbReference type="EMBL" id="KAG0560540.1"/>
    </source>
</evidence>
<dbReference type="PROSITE" id="PS51840">
    <property type="entry name" value="C2_NT"/>
    <property type="match status" value="1"/>
</dbReference>